<dbReference type="EMBL" id="LAZR01023675">
    <property type="protein sequence ID" value="KKL77692.1"/>
    <property type="molecule type" value="Genomic_DNA"/>
</dbReference>
<protein>
    <submittedName>
        <fullName evidence="1">Uncharacterized protein</fullName>
    </submittedName>
</protein>
<organism evidence="1">
    <name type="scientific">marine sediment metagenome</name>
    <dbReference type="NCBI Taxonomy" id="412755"/>
    <lineage>
        <taxon>unclassified sequences</taxon>
        <taxon>metagenomes</taxon>
        <taxon>ecological metagenomes</taxon>
    </lineage>
</organism>
<dbReference type="AlphaFoldDB" id="A0A0F9HR91"/>
<gene>
    <name evidence="1" type="ORF">LCGC14_2032330</name>
</gene>
<name>A0A0F9HR91_9ZZZZ</name>
<proteinExistence type="predicted"/>
<comment type="caution">
    <text evidence="1">The sequence shown here is derived from an EMBL/GenBank/DDBJ whole genome shotgun (WGS) entry which is preliminary data.</text>
</comment>
<accession>A0A0F9HR91</accession>
<sequence>MADFEYALTKLSIDVSRPADDTTTAVVNFTVAGETYKVTVPAVPHDQIRQLLSRIGYAVSRDQLAPKLAGGDTFSVELIE</sequence>
<evidence type="ECO:0000313" key="1">
    <source>
        <dbReference type="EMBL" id="KKL77692.1"/>
    </source>
</evidence>
<reference evidence="1" key="1">
    <citation type="journal article" date="2015" name="Nature">
        <title>Complex archaea that bridge the gap between prokaryotes and eukaryotes.</title>
        <authorList>
            <person name="Spang A."/>
            <person name="Saw J.H."/>
            <person name="Jorgensen S.L."/>
            <person name="Zaremba-Niedzwiedzka K."/>
            <person name="Martijn J."/>
            <person name="Lind A.E."/>
            <person name="van Eijk R."/>
            <person name="Schleper C."/>
            <person name="Guy L."/>
            <person name="Ettema T.J."/>
        </authorList>
    </citation>
    <scope>NUCLEOTIDE SEQUENCE</scope>
</reference>